<name>A0A445FT60_GLYSO</name>
<sequence length="228" mass="25763">MAEKIDSLVNKVISLETTVSSQTALVKRLKVETDELHTVVQTLEGDKEGFINDKAKLKEQLREMDDKLCEVQDLNQIVEDQNTNLQTHFSEAHCNLDHFSEKVQKVKPNLVGEISLMERNSSREDESEHDPKGQDALNQDNALLNDEKSNEEHKVNVALKDTVNLNKELKVAEVAKDGVILGSKPNVTGSQENDVKATNSLEMKEETLEENKSTIELKLERKIKVSRF</sequence>
<dbReference type="PANTHER" id="PTHR31631">
    <property type="entry name" value="PROTEIN NETWORKED 2D"/>
    <property type="match status" value="1"/>
</dbReference>
<evidence type="ECO:0000259" key="2">
    <source>
        <dbReference type="Pfam" id="PF25014"/>
    </source>
</evidence>
<dbReference type="EMBL" id="QZWG01000018">
    <property type="protein sequence ID" value="RZB52097.1"/>
    <property type="molecule type" value="Genomic_DNA"/>
</dbReference>
<protein>
    <submittedName>
        <fullName evidence="3">Protein NETWORKED 2D</fullName>
    </submittedName>
</protein>
<dbReference type="AlphaFoldDB" id="A0A445FT60"/>
<feature type="domain" description="NET2A-D/KIP1-like alpha-helical" evidence="2">
    <location>
        <begin position="1"/>
        <end position="106"/>
    </location>
</feature>
<feature type="coiled-coil region" evidence="1">
    <location>
        <begin position="40"/>
        <end position="77"/>
    </location>
</feature>
<reference evidence="3 4" key="1">
    <citation type="submission" date="2018-09" db="EMBL/GenBank/DDBJ databases">
        <title>A high-quality reference genome of wild soybean provides a powerful tool to mine soybean genomes.</title>
        <authorList>
            <person name="Xie M."/>
            <person name="Chung C.Y.L."/>
            <person name="Li M.-W."/>
            <person name="Wong F.-L."/>
            <person name="Chan T.-F."/>
            <person name="Lam H.-M."/>
        </authorList>
    </citation>
    <scope>NUCLEOTIDE SEQUENCE [LARGE SCALE GENOMIC DNA]</scope>
    <source>
        <strain evidence="4">cv. W05</strain>
        <tissue evidence="3">Hypocotyl of etiolated seedlings</tissue>
    </source>
</reference>
<organism evidence="3 4">
    <name type="scientific">Glycine soja</name>
    <name type="common">Wild soybean</name>
    <dbReference type="NCBI Taxonomy" id="3848"/>
    <lineage>
        <taxon>Eukaryota</taxon>
        <taxon>Viridiplantae</taxon>
        <taxon>Streptophyta</taxon>
        <taxon>Embryophyta</taxon>
        <taxon>Tracheophyta</taxon>
        <taxon>Spermatophyta</taxon>
        <taxon>Magnoliopsida</taxon>
        <taxon>eudicotyledons</taxon>
        <taxon>Gunneridae</taxon>
        <taxon>Pentapetalae</taxon>
        <taxon>rosids</taxon>
        <taxon>fabids</taxon>
        <taxon>Fabales</taxon>
        <taxon>Fabaceae</taxon>
        <taxon>Papilionoideae</taxon>
        <taxon>50 kb inversion clade</taxon>
        <taxon>NPAAA clade</taxon>
        <taxon>indigoferoid/millettioid clade</taxon>
        <taxon>Phaseoleae</taxon>
        <taxon>Glycine</taxon>
        <taxon>Glycine subgen. Soja</taxon>
    </lineage>
</organism>
<proteinExistence type="predicted"/>
<evidence type="ECO:0000313" key="4">
    <source>
        <dbReference type="Proteomes" id="UP000289340"/>
    </source>
</evidence>
<comment type="caution">
    <text evidence="3">The sequence shown here is derived from an EMBL/GenBank/DDBJ whole genome shotgun (WGS) entry which is preliminary data.</text>
</comment>
<dbReference type="InterPro" id="IPR056888">
    <property type="entry name" value="NET2A-D/KIP1-like_dom"/>
</dbReference>
<gene>
    <name evidence="3" type="ORF">D0Y65_048499</name>
</gene>
<keyword evidence="4" id="KW-1185">Reference proteome</keyword>
<dbReference type="PANTHER" id="PTHR31631:SF0">
    <property type="entry name" value="PROTEIN NETWORKED 2D"/>
    <property type="match status" value="1"/>
</dbReference>
<evidence type="ECO:0000313" key="3">
    <source>
        <dbReference type="EMBL" id="RZB52097.1"/>
    </source>
</evidence>
<accession>A0A445FT60</accession>
<dbReference type="Pfam" id="PF25014">
    <property type="entry name" value="NET2A"/>
    <property type="match status" value="1"/>
</dbReference>
<evidence type="ECO:0000256" key="1">
    <source>
        <dbReference type="SAM" id="Coils"/>
    </source>
</evidence>
<keyword evidence="1" id="KW-0175">Coiled coil</keyword>
<dbReference type="SUPFAM" id="SSF90257">
    <property type="entry name" value="Myosin rod fragments"/>
    <property type="match status" value="1"/>
</dbReference>
<dbReference type="Proteomes" id="UP000289340">
    <property type="component" value="Chromosome 18"/>
</dbReference>